<organism evidence="2 3">
    <name type="scientific">Candidatus Synechococcus spongiarum 15L</name>
    <dbReference type="NCBI Taxonomy" id="1608419"/>
    <lineage>
        <taxon>Bacteria</taxon>
        <taxon>Bacillati</taxon>
        <taxon>Cyanobacteriota</taxon>
        <taxon>Cyanophyceae</taxon>
        <taxon>Synechococcales</taxon>
        <taxon>Synechococcaceae</taxon>
        <taxon>Synechococcus</taxon>
    </lineage>
</organism>
<keyword evidence="1" id="KW-0812">Transmembrane</keyword>
<dbReference type="NCBIfam" id="NF033734">
    <property type="entry name" value="MFS_ArsJ"/>
    <property type="match status" value="1"/>
</dbReference>
<evidence type="ECO:0000313" key="2">
    <source>
        <dbReference type="EMBL" id="KKZ11079.1"/>
    </source>
</evidence>
<feature type="transmembrane region" description="Helical" evidence="1">
    <location>
        <begin position="79"/>
        <end position="99"/>
    </location>
</feature>
<dbReference type="PANTHER" id="PTHR23547:SF1">
    <property type="entry name" value="MAJOR FACILITATOR SUPERFAMILY MFS_1"/>
    <property type="match status" value="1"/>
</dbReference>
<reference evidence="2 3" key="2">
    <citation type="submission" date="2015-05" db="EMBL/GenBank/DDBJ databases">
        <title>Lifestyle Evolution in Cyanobacterial Symbionts of Sponges.</title>
        <authorList>
            <person name="Burgsdorf I."/>
            <person name="Slaby B.M."/>
            <person name="Handley K.M."/>
            <person name="Haber M."/>
            <person name="Blom J."/>
            <person name="Marshall C.W."/>
            <person name="Gilbert J.A."/>
            <person name="Hentschel U."/>
            <person name="Steindler L."/>
        </authorList>
    </citation>
    <scope>NUCLEOTIDE SEQUENCE [LARGE SCALE GENOMIC DNA]</scope>
    <source>
        <strain evidence="2">15L</strain>
    </source>
</reference>
<feature type="transmembrane region" description="Helical" evidence="1">
    <location>
        <begin position="20"/>
        <end position="38"/>
    </location>
</feature>
<dbReference type="PATRIC" id="fig|1608419.3.peg.688"/>
<dbReference type="Proteomes" id="UP000035037">
    <property type="component" value="Unassembled WGS sequence"/>
</dbReference>
<dbReference type="EMBL" id="JYFQ01000154">
    <property type="protein sequence ID" value="KKZ11079.1"/>
    <property type="molecule type" value="Genomic_DNA"/>
</dbReference>
<evidence type="ECO:0000256" key="1">
    <source>
        <dbReference type="SAM" id="Phobius"/>
    </source>
</evidence>
<keyword evidence="1" id="KW-0472">Membrane</keyword>
<feature type="transmembrane region" description="Helical" evidence="1">
    <location>
        <begin position="370"/>
        <end position="393"/>
    </location>
</feature>
<accession>A0A0G8AT26</accession>
<feature type="transmembrane region" description="Helical" evidence="1">
    <location>
        <begin position="298"/>
        <end position="318"/>
    </location>
</feature>
<dbReference type="Gene3D" id="1.20.1250.20">
    <property type="entry name" value="MFS general substrate transporter like domains"/>
    <property type="match status" value="2"/>
</dbReference>
<keyword evidence="1" id="KW-1133">Transmembrane helix</keyword>
<protein>
    <submittedName>
        <fullName evidence="2">MFS transporter permease</fullName>
    </submittedName>
</protein>
<feature type="transmembrane region" description="Helical" evidence="1">
    <location>
        <begin position="188"/>
        <end position="207"/>
    </location>
</feature>
<dbReference type="PANTHER" id="PTHR23547">
    <property type="entry name" value="MAJOR FACILITATOR SUPERFAMILY DOMAIN, GENERAL SUBSTRATE TRANSPORTER"/>
    <property type="match status" value="1"/>
</dbReference>
<feature type="transmembrane region" description="Helical" evidence="1">
    <location>
        <begin position="330"/>
        <end position="358"/>
    </location>
</feature>
<name>A0A0G8AT26_9SYNE</name>
<gene>
    <name evidence="2" type="ORF">TQ37_07740</name>
</gene>
<sequence>MNQSLRAPGRLLRQYMVVTAAYWAFTLSDGALRMLVIFHFHGLGYSTLDIALLFVFYEFFGVLTNLAGGWIGARYGLRLTLRSGLLLQVVALLMLAPVAESWPKLLSVVYVMAAQALSGIAKDLSKMSAKSAIKTVVPVTAGQEQQGERTLFHWVAILTGSKNALKGVGFFLGGAALFRLGFAGSVSAMAVGLVLAWLLTLSLPDAMGKMKQKPAFAAMFSKSRGINVLSLARFFLFGARDVWFVVALPVFLEMSMNWNFWQVGGFMGLWVVGYGLVQAMAPGLRRLWGQRQAPGPGAVQFWAAVLMVIPALMAVALWRSTVPGAAVQGSTAVILGLTVFGLVFAMNSSIHSYMVLAYTEAEDVSLNVGFYYMANAGGRLLGTVLSGLVFQLAGGGAGGMAACLWGSALLAALSCGASLRLPRPRHSLA</sequence>
<proteinExistence type="predicted"/>
<dbReference type="SUPFAM" id="SSF103473">
    <property type="entry name" value="MFS general substrate transporter"/>
    <property type="match status" value="1"/>
</dbReference>
<feature type="transmembrane region" description="Helical" evidence="1">
    <location>
        <begin position="50"/>
        <end position="72"/>
    </location>
</feature>
<dbReference type="AlphaFoldDB" id="A0A0G8AT26"/>
<dbReference type="InterPro" id="IPR047769">
    <property type="entry name" value="MFS_ArsJ"/>
</dbReference>
<feature type="transmembrane region" description="Helical" evidence="1">
    <location>
        <begin position="399"/>
        <end position="419"/>
    </location>
</feature>
<evidence type="ECO:0000313" key="3">
    <source>
        <dbReference type="Proteomes" id="UP000035037"/>
    </source>
</evidence>
<reference evidence="2 3" key="1">
    <citation type="submission" date="2015-02" db="EMBL/GenBank/DDBJ databases">
        <authorList>
            <person name="Slaby B."/>
            <person name="Hentschel U."/>
        </authorList>
    </citation>
    <scope>NUCLEOTIDE SEQUENCE [LARGE SCALE GENOMIC DNA]</scope>
    <source>
        <strain evidence="2">15L</strain>
    </source>
</reference>
<dbReference type="InterPro" id="IPR036259">
    <property type="entry name" value="MFS_trans_sf"/>
</dbReference>
<feature type="transmembrane region" description="Helical" evidence="1">
    <location>
        <begin position="258"/>
        <end position="277"/>
    </location>
</feature>
<feature type="transmembrane region" description="Helical" evidence="1">
    <location>
        <begin position="228"/>
        <end position="252"/>
    </location>
</feature>
<comment type="caution">
    <text evidence="2">The sequence shown here is derived from an EMBL/GenBank/DDBJ whole genome shotgun (WGS) entry which is preliminary data.</text>
</comment>